<evidence type="ECO:0000259" key="2">
    <source>
        <dbReference type="Pfam" id="PF18970"/>
    </source>
</evidence>
<feature type="domain" description="DUF5709" evidence="2">
    <location>
        <begin position="154"/>
        <end position="196"/>
    </location>
</feature>
<feature type="region of interest" description="Disordered" evidence="1">
    <location>
        <begin position="123"/>
        <end position="174"/>
    </location>
</feature>
<dbReference type="Proteomes" id="UP000617734">
    <property type="component" value="Unassembled WGS sequence"/>
</dbReference>
<reference evidence="3" key="1">
    <citation type="journal article" date="2014" name="Int. J. Syst. Evol. Microbiol.">
        <title>Complete genome sequence of Corynebacterium casei LMG S-19264T (=DSM 44701T), isolated from a smear-ripened cheese.</title>
        <authorList>
            <consortium name="US DOE Joint Genome Institute (JGI-PGF)"/>
            <person name="Walter F."/>
            <person name="Albersmeier A."/>
            <person name="Kalinowski J."/>
            <person name="Ruckert C."/>
        </authorList>
    </citation>
    <scope>NUCLEOTIDE SEQUENCE</scope>
    <source>
        <strain evidence="3">JCM 4646</strain>
    </source>
</reference>
<keyword evidence="4" id="KW-1185">Reference proteome</keyword>
<dbReference type="AlphaFoldDB" id="A0A918YXB6"/>
<feature type="compositionally biased region" description="Basic and acidic residues" evidence="1">
    <location>
        <begin position="23"/>
        <end position="32"/>
    </location>
</feature>
<evidence type="ECO:0000313" key="4">
    <source>
        <dbReference type="Proteomes" id="UP000617734"/>
    </source>
</evidence>
<dbReference type="InterPro" id="IPR043763">
    <property type="entry name" value="DUF5709"/>
</dbReference>
<accession>A0A918YXB6</accession>
<evidence type="ECO:0000313" key="3">
    <source>
        <dbReference type="EMBL" id="GHE27707.1"/>
    </source>
</evidence>
<dbReference type="EMBL" id="BNBO01000106">
    <property type="protein sequence ID" value="GHE27707.1"/>
    <property type="molecule type" value="Genomic_DNA"/>
</dbReference>
<reference evidence="3" key="2">
    <citation type="submission" date="2020-09" db="EMBL/GenBank/DDBJ databases">
        <authorList>
            <person name="Sun Q."/>
            <person name="Ohkuma M."/>
        </authorList>
    </citation>
    <scope>NUCLEOTIDE SEQUENCE</scope>
    <source>
        <strain evidence="3">JCM 4646</strain>
    </source>
</reference>
<evidence type="ECO:0000256" key="1">
    <source>
        <dbReference type="SAM" id="MobiDB-lite"/>
    </source>
</evidence>
<name>A0A918YXB6_9ACTN</name>
<feature type="region of interest" description="Disordered" evidence="1">
    <location>
        <begin position="1"/>
        <end position="97"/>
    </location>
</feature>
<dbReference type="Pfam" id="PF18970">
    <property type="entry name" value="DUF5709"/>
    <property type="match status" value="1"/>
</dbReference>
<protein>
    <recommendedName>
        <fullName evidence="2">DUF5709 domain-containing protein</fullName>
    </recommendedName>
</protein>
<organism evidence="3 4">
    <name type="scientific">Kitasatospora indigofera</name>
    <dbReference type="NCBI Taxonomy" id="67307"/>
    <lineage>
        <taxon>Bacteria</taxon>
        <taxon>Bacillati</taxon>
        <taxon>Actinomycetota</taxon>
        <taxon>Actinomycetes</taxon>
        <taxon>Kitasatosporales</taxon>
        <taxon>Streptomycetaceae</taxon>
        <taxon>Kitasatospora</taxon>
    </lineage>
</organism>
<gene>
    <name evidence="3" type="ORF">GCM10018781_80330</name>
</gene>
<proteinExistence type="predicted"/>
<comment type="caution">
    <text evidence="3">The sequence shown here is derived from an EMBL/GenBank/DDBJ whole genome shotgun (WGS) entry which is preliminary data.</text>
</comment>
<sequence>MAPAPHGTADTPVTTGPATAGDGTRRSVHPDPARGSAQGVSHEGTHAMAATDSARGDDVYQPDGGEIVDDSGILDAQDTLTGREADPYDEGWSPPERALAVERVGTTAEEQRAGESLAQRLSEELPDPALDFTADPGDGIGDVSDTDGEPRDGEVGATRSGRLTAPSGRNPSTFAEDVGIDGAAASAEEAAVHIIPADGEFP</sequence>